<evidence type="ECO:0000313" key="4">
    <source>
        <dbReference type="EMBL" id="PPC75406.1"/>
    </source>
</evidence>
<dbReference type="SMART" id="SM00283">
    <property type="entry name" value="MA"/>
    <property type="match status" value="1"/>
</dbReference>
<dbReference type="Pfam" id="PF00015">
    <property type="entry name" value="MCPsignal"/>
    <property type="match status" value="1"/>
</dbReference>
<dbReference type="OrthoDB" id="2489132at2"/>
<dbReference type="Gene3D" id="1.20.120.30">
    <property type="entry name" value="Aspartate receptor, ligand-binding domain"/>
    <property type="match status" value="1"/>
</dbReference>
<dbReference type="PROSITE" id="PS50111">
    <property type="entry name" value="CHEMOTAXIS_TRANSDUC_2"/>
    <property type="match status" value="1"/>
</dbReference>
<name>A0A2S5KM61_9PROT</name>
<dbReference type="GO" id="GO:0016020">
    <property type="term" value="C:membrane"/>
    <property type="evidence" value="ECO:0007669"/>
    <property type="project" value="InterPro"/>
</dbReference>
<dbReference type="GO" id="GO:0007165">
    <property type="term" value="P:signal transduction"/>
    <property type="evidence" value="ECO:0007669"/>
    <property type="project" value="UniProtKB-KW"/>
</dbReference>
<accession>A0A2S5KM61</accession>
<comment type="caution">
    <text evidence="4">The sequence shown here is derived from an EMBL/GenBank/DDBJ whole genome shotgun (WGS) entry which is preliminary data.</text>
</comment>
<evidence type="ECO:0000256" key="1">
    <source>
        <dbReference type="ARBA" id="ARBA00023224"/>
    </source>
</evidence>
<protein>
    <submittedName>
        <fullName evidence="4">Chemotaxis protein</fullName>
    </submittedName>
</protein>
<organism evidence="4 5">
    <name type="scientific">Proteobacteria bacterium 228</name>
    <dbReference type="NCBI Taxonomy" id="2083153"/>
    <lineage>
        <taxon>Bacteria</taxon>
        <taxon>Pseudomonadati</taxon>
        <taxon>Pseudomonadota</taxon>
    </lineage>
</organism>
<dbReference type="PANTHER" id="PTHR32089">
    <property type="entry name" value="METHYL-ACCEPTING CHEMOTAXIS PROTEIN MCPB"/>
    <property type="match status" value="1"/>
</dbReference>
<proteinExistence type="predicted"/>
<evidence type="ECO:0000313" key="5">
    <source>
        <dbReference type="Proteomes" id="UP000238196"/>
    </source>
</evidence>
<dbReference type="Proteomes" id="UP000238196">
    <property type="component" value="Unassembled WGS sequence"/>
</dbReference>
<reference evidence="4 5" key="1">
    <citation type="submission" date="2018-02" db="EMBL/GenBank/DDBJ databases">
        <title>novel marine gammaproteobacteria from coastal saline agro ecosystem.</title>
        <authorList>
            <person name="Krishnan R."/>
            <person name="Ramesh Kumar N."/>
        </authorList>
    </citation>
    <scope>NUCLEOTIDE SEQUENCE [LARGE SCALE GENOMIC DNA]</scope>
    <source>
        <strain evidence="4 5">228</strain>
    </source>
</reference>
<evidence type="ECO:0000256" key="2">
    <source>
        <dbReference type="PROSITE-ProRule" id="PRU00284"/>
    </source>
</evidence>
<dbReference type="PANTHER" id="PTHR32089:SF41">
    <property type="entry name" value="METHYL-ACCEPTING CHEMOTAXIS PROTEIN"/>
    <property type="match status" value="1"/>
</dbReference>
<dbReference type="Pfam" id="PF13682">
    <property type="entry name" value="CZB"/>
    <property type="match status" value="1"/>
</dbReference>
<gene>
    <name evidence="4" type="ORF">C4K68_20795</name>
</gene>
<sequence>MSQDSKPKKRGRSFGSLYLKHRLQLACWLFSLLGLVPAIVLAATGQWTLAGWMLIPAVLIMVLSVLHYGQSNRALSAIEQMQRALLAGNKGTFGMRINQTERLGEVGFVAWELNDFLDKIETYFKEVDTCFRHVANGRFNRYALYRGLPGQLRESLQRINESIDKMKRGSELVASNELNSDLHKLNITNLIQNLRQNQADLNGISEDMERVEQIAVESGEAASQNQKTVRQMVQALHNINNTIEAVSSVVNQLGQDSHQVEQSLSIITEIADQTNLLALNAAIEAARAGEQGRGFAVVADEVKALSKRTKDAAVDVTGTISSFSQRVDQMVTQAANSAREAGEISAMVSQFDVEFSRMATSAEQTKGRISYAKSRTFGVLAKVDHIIFKQNGYLTFDEHHDHSEEVAAVSKHHTECRLGQWYYQGVGAQFFSHVQSYKAIEAPHAAVHQAVQKAIALRNEDWKYQPEIRRQIISLMGDAERQSERLLNLIDDVIRERHHG</sequence>
<dbReference type="Gene3D" id="1.10.287.950">
    <property type="entry name" value="Methyl-accepting chemotaxis protein"/>
    <property type="match status" value="1"/>
</dbReference>
<dbReference type="EMBL" id="PRLP01000096">
    <property type="protein sequence ID" value="PPC75406.1"/>
    <property type="molecule type" value="Genomic_DNA"/>
</dbReference>
<dbReference type="AlphaFoldDB" id="A0A2S5KM61"/>
<evidence type="ECO:0000259" key="3">
    <source>
        <dbReference type="PROSITE" id="PS50111"/>
    </source>
</evidence>
<keyword evidence="1 2" id="KW-0807">Transducer</keyword>
<feature type="domain" description="Methyl-accepting transducer" evidence="3">
    <location>
        <begin position="186"/>
        <end position="414"/>
    </location>
</feature>
<dbReference type="InterPro" id="IPR025991">
    <property type="entry name" value="Chemoreceptor_zinc-bind_dom"/>
</dbReference>
<dbReference type="SUPFAM" id="SSF58104">
    <property type="entry name" value="Methyl-accepting chemotaxis protein (MCP) signaling domain"/>
    <property type="match status" value="1"/>
</dbReference>
<dbReference type="InterPro" id="IPR004089">
    <property type="entry name" value="MCPsignal_dom"/>
</dbReference>